<dbReference type="PANTHER" id="PTHR47553:SF1">
    <property type="entry name" value="RING_FYVE_PHD ZINC FINGER SUPERFAMILY PROTEIN"/>
    <property type="match status" value="1"/>
</dbReference>
<dbReference type="PANTHER" id="PTHR47553">
    <property type="entry name" value="MYOSIN-11"/>
    <property type="match status" value="1"/>
</dbReference>
<comment type="caution">
    <text evidence="2">The sequence shown here is derived from an EMBL/GenBank/DDBJ whole genome shotgun (WGS) entry which is preliminary data.</text>
</comment>
<keyword evidence="3" id="KW-1185">Reference proteome</keyword>
<reference evidence="2 3" key="1">
    <citation type="journal article" date="2023" name="BMC Biotechnol.">
        <title>Vitis rotundifolia cv Carlos genome sequencing.</title>
        <authorList>
            <person name="Huff M."/>
            <person name="Hulse-Kemp A."/>
            <person name="Scheffler B."/>
            <person name="Youngblood R."/>
            <person name="Simpson S."/>
            <person name="Babiker E."/>
            <person name="Staton M."/>
        </authorList>
    </citation>
    <scope>NUCLEOTIDE SEQUENCE [LARGE SCALE GENOMIC DNA]</scope>
    <source>
        <tissue evidence="2">Leaf</tissue>
    </source>
</reference>
<gene>
    <name evidence="2" type="ORF">PVL29_022845</name>
</gene>
<feature type="compositionally biased region" description="Polar residues" evidence="1">
    <location>
        <begin position="350"/>
        <end position="362"/>
    </location>
</feature>
<organism evidence="2 3">
    <name type="scientific">Vitis rotundifolia</name>
    <name type="common">Muscadine grape</name>
    <dbReference type="NCBI Taxonomy" id="103349"/>
    <lineage>
        <taxon>Eukaryota</taxon>
        <taxon>Viridiplantae</taxon>
        <taxon>Streptophyta</taxon>
        <taxon>Embryophyta</taxon>
        <taxon>Tracheophyta</taxon>
        <taxon>Spermatophyta</taxon>
        <taxon>Magnoliopsida</taxon>
        <taxon>eudicotyledons</taxon>
        <taxon>Gunneridae</taxon>
        <taxon>Pentapetalae</taxon>
        <taxon>rosids</taxon>
        <taxon>Vitales</taxon>
        <taxon>Vitaceae</taxon>
        <taxon>Viteae</taxon>
        <taxon>Vitis</taxon>
    </lineage>
</organism>
<sequence>MGLAPQHADQSLYGVPVSNIRGTLSQYSHMQVDRSAMQQNPSGSSSVPSNQYAAFLGQPSMEDGNLVSKRCFPRKKWFGQAPSVSRFFYSIDPPTGKRHAIWRRLQNDIDRRILELIYMQVYAPTTLAPAYHSTGLECFRSISIPSCFHSLKSLGVYKTKPSKTVATTDEAAALVQARVPVIRLVKAPKSPLSSAYKSGFSKDASRTQVAPFQLTGMPEPSRREVQIMMQSELSVSKDSETPSFISCGNGKGSQIRKSLRTIRKLINGFERRNQQKLMEAGMSVRRLYPYNMQHLKEFEMELETFRSTSTHGLCERQLYSSLNHHRKSHNFHLFKLHQAPRPPVTPRGISFNNLSANLSSPPDQDRAGPSELQSFLKSLKSHHAAIPMGYKEPKSTSMRFSNGTEQGVCSPTVAERISTLGAIHCFRTLPKSSSSSEERDSDCFKEIHSLMKDITALEKQVYFLQKLLLLRHQKPRKFPSHLNWKFAESSIGTTNEEIGSGFNTKKGFDVKIAAGVAKETNLPFVTSRMLLAQEMPSLEVSLIRLLSLALRVGSVFLGMSGMVLMYLLKNKKSMEFKRREMVYADRKPLVSEANSGQAFTSQKNKSPLQQEILAHKRKAVSLKREGKLAEAREKLRQAKLLEKNLEEDDPQPSCSRNFGFEGITRQIRSQKGGKPEEGNCFEKNQVKDYIPNSMGIAEKKMHNKDFVGAHPNVHYKCAGPPTTSFSTYPIAVPSMSRTSSAKPVASSVQFTPSPSATSVNMCSEQTNAATSSLVVEYPAKQETKTNEEMKVSISGNVPNAKVLEDQACISSNIAREQVQEDQAALTRKAWCTLESVLASNLGISVSDSNKMDATLGSMDANLGSMDATLGSMDAIHDDHAFMDGNMVFEASGVVASSIGDSCTG</sequence>
<protein>
    <submittedName>
        <fullName evidence="2">Uncharacterized protein</fullName>
    </submittedName>
</protein>
<dbReference type="Proteomes" id="UP001168098">
    <property type="component" value="Unassembled WGS sequence"/>
</dbReference>
<proteinExistence type="predicted"/>
<dbReference type="EMBL" id="JARBHA010000017">
    <property type="protein sequence ID" value="KAJ9678082.1"/>
    <property type="molecule type" value="Genomic_DNA"/>
</dbReference>
<name>A0AA39DDB9_VITRO</name>
<evidence type="ECO:0000313" key="2">
    <source>
        <dbReference type="EMBL" id="KAJ9678082.1"/>
    </source>
</evidence>
<accession>A0AA39DDB9</accession>
<evidence type="ECO:0000256" key="1">
    <source>
        <dbReference type="SAM" id="MobiDB-lite"/>
    </source>
</evidence>
<dbReference type="AlphaFoldDB" id="A0AA39DDB9"/>
<evidence type="ECO:0000313" key="3">
    <source>
        <dbReference type="Proteomes" id="UP001168098"/>
    </source>
</evidence>
<feature type="region of interest" description="Disordered" evidence="1">
    <location>
        <begin position="344"/>
        <end position="370"/>
    </location>
</feature>